<keyword evidence="1" id="KW-0812">Transmembrane</keyword>
<evidence type="ECO:0000313" key="3">
    <source>
        <dbReference type="Proteomes" id="UP000321058"/>
    </source>
</evidence>
<proteinExistence type="predicted"/>
<keyword evidence="3" id="KW-1185">Reference proteome</keyword>
<dbReference type="RefSeq" id="WP_246159197.1">
    <property type="nucleotide sequence ID" value="NZ_BKAJ01000219.1"/>
</dbReference>
<keyword evidence="1" id="KW-1133">Transmembrane helix</keyword>
<reference evidence="2 3" key="1">
    <citation type="submission" date="2019-07" db="EMBL/GenBank/DDBJ databases">
        <title>Whole genome shotgun sequence of Reyranella soli NBRC 108950.</title>
        <authorList>
            <person name="Hosoyama A."/>
            <person name="Uohara A."/>
            <person name="Ohji S."/>
            <person name="Ichikawa N."/>
        </authorList>
    </citation>
    <scope>NUCLEOTIDE SEQUENCE [LARGE SCALE GENOMIC DNA]</scope>
    <source>
        <strain evidence="2 3">NBRC 108950</strain>
    </source>
</reference>
<name>A0A512NR16_9HYPH</name>
<organism evidence="2 3">
    <name type="scientific">Reyranella soli</name>
    <dbReference type="NCBI Taxonomy" id="1230389"/>
    <lineage>
        <taxon>Bacteria</taxon>
        <taxon>Pseudomonadati</taxon>
        <taxon>Pseudomonadota</taxon>
        <taxon>Alphaproteobacteria</taxon>
        <taxon>Hyphomicrobiales</taxon>
        <taxon>Reyranellaceae</taxon>
        <taxon>Reyranella</taxon>
    </lineage>
</organism>
<evidence type="ECO:0000256" key="1">
    <source>
        <dbReference type="SAM" id="Phobius"/>
    </source>
</evidence>
<sequence length="53" mass="5654">MSLTTHSSHDSFDRHAAEAVMAWHGWGSPIGLSIALVSVGITAVLLRFAMFGL</sequence>
<dbReference type="Proteomes" id="UP000321058">
    <property type="component" value="Unassembled WGS sequence"/>
</dbReference>
<dbReference type="AlphaFoldDB" id="A0A512NR16"/>
<gene>
    <name evidence="2" type="ORF">RSO01_85590</name>
</gene>
<protein>
    <submittedName>
        <fullName evidence="2">Uncharacterized protein</fullName>
    </submittedName>
</protein>
<dbReference type="EMBL" id="BKAJ01000219">
    <property type="protein sequence ID" value="GEP61393.1"/>
    <property type="molecule type" value="Genomic_DNA"/>
</dbReference>
<evidence type="ECO:0000313" key="2">
    <source>
        <dbReference type="EMBL" id="GEP61393.1"/>
    </source>
</evidence>
<feature type="transmembrane region" description="Helical" evidence="1">
    <location>
        <begin position="30"/>
        <end position="50"/>
    </location>
</feature>
<comment type="caution">
    <text evidence="2">The sequence shown here is derived from an EMBL/GenBank/DDBJ whole genome shotgun (WGS) entry which is preliminary data.</text>
</comment>
<accession>A0A512NR16</accession>
<keyword evidence="1" id="KW-0472">Membrane</keyword>